<dbReference type="Pfam" id="PF03451">
    <property type="entry name" value="HELP"/>
    <property type="match status" value="2"/>
</dbReference>
<evidence type="ECO:0000256" key="4">
    <source>
        <dbReference type="PROSITE-ProRule" id="PRU00221"/>
    </source>
</evidence>
<keyword evidence="3" id="KW-0677">Repeat</keyword>
<dbReference type="InterPro" id="IPR036322">
    <property type="entry name" value="WD40_repeat_dom_sf"/>
</dbReference>
<dbReference type="PROSITE" id="PS00678">
    <property type="entry name" value="WD_REPEATS_1"/>
    <property type="match status" value="1"/>
</dbReference>
<feature type="domain" description="EML-like second beta-propeller" evidence="6">
    <location>
        <begin position="1090"/>
        <end position="1353"/>
    </location>
</feature>
<evidence type="ECO:0000256" key="3">
    <source>
        <dbReference type="ARBA" id="ARBA00022737"/>
    </source>
</evidence>
<dbReference type="InterPro" id="IPR011044">
    <property type="entry name" value="Quino_amine_DH_bsu"/>
</dbReference>
<gene>
    <name evidence="7" type="ORF">OLUC0939_LOCUS2051</name>
</gene>
<dbReference type="InterPro" id="IPR055439">
    <property type="entry name" value="Beta-prop_EML_1st"/>
</dbReference>
<dbReference type="FunFam" id="2.130.10.10:FF:000320">
    <property type="entry name" value="echinoderm microtubule-associated protein-like 6"/>
    <property type="match status" value="2"/>
</dbReference>
<feature type="domain" description="EML-like first beta-propeller" evidence="5">
    <location>
        <begin position="98"/>
        <end position="325"/>
    </location>
</feature>
<keyword evidence="2 4" id="KW-0853">WD repeat</keyword>
<dbReference type="PROSITE" id="PS50082">
    <property type="entry name" value="WD_REPEATS_2"/>
    <property type="match status" value="3"/>
</dbReference>
<dbReference type="SMART" id="SM00320">
    <property type="entry name" value="WD40"/>
    <property type="match status" value="20"/>
</dbReference>
<dbReference type="InterPro" id="IPR050630">
    <property type="entry name" value="WD_repeat_EMAP"/>
</dbReference>
<accession>A0A7R9T2D0</accession>
<protein>
    <recommendedName>
        <fullName evidence="8">HELP domain-containing protein</fullName>
    </recommendedName>
</protein>
<dbReference type="Gene3D" id="2.130.10.10">
    <property type="entry name" value="YVTN repeat-like/Quinoprotein amine dehydrogenase"/>
    <property type="match status" value="4"/>
</dbReference>
<sequence>MVRESYGRRTFAAESGVVKLASEGFLARKACGDDLHPPTAHATAFNAHNAPDNDLQLDFAYGYRGHDARGNGAYNADGKIVYTTAACGVVYDGVEHVQDFFTFHSDDILCLAMHPDGEIAATGQAGRDPVVCVWSTKTNRVLAELRGFHQRAVTSLSFDATGKFLVTVGLDDEHSIAVYDWENKKVLANSKGDTKRIFNCKYNPHDGRIVTVGEQHVKFWVMENGYLVGKNGVFGRLGKPSTVLSIAFGEDGSTFTGTQHGTIYQWADGGEECIQKFDFVHEGPVHDIFVTEDYIITGGNDGKVNFFTQYMEKVFAIDMSKVAESIIDDQGKPVCYYDGRAPCVKSLYLSDVQLLVGTSTGELYEFDLSTEDAWKRNRRIITQGHANAVDRTTMLFNAELWGLACHPSKAKFITAGDDKTVRTYDMYLRRQISVRNVASRARSCSYSPDGKLIAVGFYGGGFMVYEDKTGTEVVAKKHRRAIISDVKFSPDGRWLAVASHDFFIDIYDASSGFKRAGVCKGHSAPVTHLDWSEDSKYLQTNSQDFELLYWEIPTCELIEFSAALKDVNWATWTCIAGWPVQGIWPKHSDGTDVNSCARSSDKRTVATANEDGIVRLFRYPCDVGRGDHKTYVGHSFHITKCCFSYNDEFLITVGGEDRTILQWRHYEPDEGDEEMTSDVEEEIFTAVDDYEETNQSNALTPMVFIGHLRGIPQYVSANVLQALPSRDIPANTGLDPGSRLAFLPCASSIYAPDDYTRDSDILKAPMESVLLECAHGYRAHDSRNNLFYTTLGDVVYPTAGLCVVYNRQAHTQIFMATNPAAEQIQGHTDDVTCLARHPNGLVFASGEAGRNPKIIVWSANAVSRPITVIQGYFKKAIVSATFSRDGSQLAAVDCDFDHKIGVYNWQTGELLSRCSGSPEKIVAIEWSPFQDYMVTLGVKHCVFWSPDPLKGRKAVFSKRGTIQTSLCCGFPAADTTVVGTQDGSLYLFRGYQLATNARRVHKVAQSIVATRDTLISAGSEGVVKFWTADLSMLLRSVNITFPSVPAVCIKSMHLLGKMLLLGARSGEVYEMNTTSYSYNLLFQGHAYGAIWGLDTHPSDHQICTVGDDSTIRIWDVPSRRLMMSRNLGAQARSVAYHPDGTQISVGLAGGGIIIFSSDSLDTVHLRKDREQPIGVLKYSPNGQHLAVGSEENTIDIYDISKQYQRIGVSKGHSAKIMHLDWSTDSALLQSSSANRELLFWEMPNGVQAKFPQDLRNVDWYTWTSVIGWPVQGVIPQTSVGDDITCCDRTHTRTAVATGDARGVLRVYQYPCHKGAQARCFGAHSGAITQCKFLFDDSYLITVGADMTICQWRVVFGASTGLALAAPSQSALGPAPPSMGALSLR</sequence>
<dbReference type="EMBL" id="HBDX01002390">
    <property type="protein sequence ID" value="CAD8221331.1"/>
    <property type="molecule type" value="Transcribed_RNA"/>
</dbReference>
<dbReference type="InterPro" id="IPR001680">
    <property type="entry name" value="WD40_rpt"/>
</dbReference>
<dbReference type="GO" id="GO:0008017">
    <property type="term" value="F:microtubule binding"/>
    <property type="evidence" value="ECO:0007669"/>
    <property type="project" value="TreeGrafter"/>
</dbReference>
<evidence type="ECO:0008006" key="8">
    <source>
        <dbReference type="Google" id="ProtNLM"/>
    </source>
</evidence>
<dbReference type="Pfam" id="PF23414">
    <property type="entry name" value="Beta-prop_EML_2"/>
    <property type="match status" value="2"/>
</dbReference>
<feature type="repeat" description="WD" evidence="4">
    <location>
        <begin position="1090"/>
        <end position="1124"/>
    </location>
</feature>
<evidence type="ECO:0000256" key="1">
    <source>
        <dbReference type="ARBA" id="ARBA00006489"/>
    </source>
</evidence>
<dbReference type="SUPFAM" id="SSF50978">
    <property type="entry name" value="WD40 repeat-like"/>
    <property type="match status" value="3"/>
</dbReference>
<comment type="similarity">
    <text evidence="1">Belongs to the WD repeat EMAP family.</text>
</comment>
<name>A0A7R9T2D0_9CHLO</name>
<dbReference type="PROSITE" id="PS50294">
    <property type="entry name" value="WD_REPEATS_REGION"/>
    <property type="match status" value="1"/>
</dbReference>
<feature type="repeat" description="WD" evidence="4">
    <location>
        <begin position="1209"/>
        <end position="1250"/>
    </location>
</feature>
<organism evidence="7">
    <name type="scientific">Ostreococcus sp. 'lucimarinus'</name>
    <dbReference type="NCBI Taxonomy" id="242159"/>
    <lineage>
        <taxon>Eukaryota</taxon>
        <taxon>Viridiplantae</taxon>
        <taxon>Chlorophyta</taxon>
        <taxon>Mamiellophyceae</taxon>
        <taxon>Mamiellales</taxon>
        <taxon>Bathycoccaceae</taxon>
        <taxon>Ostreococcus</taxon>
    </lineage>
</organism>
<dbReference type="SUPFAM" id="SSF50969">
    <property type="entry name" value="YVTN repeat-like/Quinoprotein amine dehydrogenase"/>
    <property type="match status" value="1"/>
</dbReference>
<evidence type="ECO:0000259" key="5">
    <source>
        <dbReference type="Pfam" id="PF23409"/>
    </source>
</evidence>
<reference evidence="7" key="1">
    <citation type="submission" date="2021-01" db="EMBL/GenBank/DDBJ databases">
        <authorList>
            <person name="Corre E."/>
            <person name="Pelletier E."/>
            <person name="Niang G."/>
            <person name="Scheremetjew M."/>
            <person name="Finn R."/>
            <person name="Kale V."/>
            <person name="Holt S."/>
            <person name="Cochrane G."/>
            <person name="Meng A."/>
            <person name="Brown T."/>
            <person name="Cohen L."/>
        </authorList>
    </citation>
    <scope>NUCLEOTIDE SEQUENCE</scope>
    <source>
        <strain evidence="7">Clade-A-BCC118000</strain>
    </source>
</reference>
<feature type="repeat" description="WD" evidence="4">
    <location>
        <begin position="519"/>
        <end position="560"/>
    </location>
</feature>
<dbReference type="InterPro" id="IPR019775">
    <property type="entry name" value="WD40_repeat_CS"/>
</dbReference>
<dbReference type="InterPro" id="IPR015943">
    <property type="entry name" value="WD40/YVTN_repeat-like_dom_sf"/>
</dbReference>
<dbReference type="InterPro" id="IPR011047">
    <property type="entry name" value="Quinoprotein_ADH-like_sf"/>
</dbReference>
<dbReference type="InterPro" id="IPR055442">
    <property type="entry name" value="Beta-prop_EML-like_2nd"/>
</dbReference>
<evidence type="ECO:0000313" key="7">
    <source>
        <dbReference type="EMBL" id="CAD8221331.1"/>
    </source>
</evidence>
<dbReference type="Pfam" id="PF23409">
    <property type="entry name" value="Beta-prop_EML"/>
    <property type="match status" value="2"/>
</dbReference>
<dbReference type="GO" id="GO:0005929">
    <property type="term" value="C:cilium"/>
    <property type="evidence" value="ECO:0007669"/>
    <property type="project" value="UniProtKB-ARBA"/>
</dbReference>
<dbReference type="PANTHER" id="PTHR13720">
    <property type="entry name" value="WD-40 REPEAT PROTEIN"/>
    <property type="match status" value="1"/>
</dbReference>
<proteinExistence type="inferred from homology"/>
<dbReference type="PANTHER" id="PTHR13720:SF33">
    <property type="entry name" value="HELP DOMAIN-CONTAINING PROTEIN"/>
    <property type="match status" value="1"/>
</dbReference>
<dbReference type="InterPro" id="IPR005108">
    <property type="entry name" value="HELP"/>
</dbReference>
<evidence type="ECO:0000259" key="6">
    <source>
        <dbReference type="Pfam" id="PF23414"/>
    </source>
</evidence>
<evidence type="ECO:0000256" key="2">
    <source>
        <dbReference type="ARBA" id="ARBA00022574"/>
    </source>
</evidence>
<feature type="domain" description="EML-like first beta-propeller" evidence="5">
    <location>
        <begin position="826"/>
        <end position="1067"/>
    </location>
</feature>
<feature type="domain" description="EML-like second beta-propeller" evidence="6">
    <location>
        <begin position="400"/>
        <end position="665"/>
    </location>
</feature>
<dbReference type="SUPFAM" id="SSF50998">
    <property type="entry name" value="Quinoprotein alcohol dehydrogenase-like"/>
    <property type="match status" value="1"/>
</dbReference>